<evidence type="ECO:0000259" key="7">
    <source>
        <dbReference type="Pfam" id="PF00496"/>
    </source>
</evidence>
<keyword evidence="3" id="KW-0813">Transport</keyword>
<dbReference type="InterPro" id="IPR030678">
    <property type="entry name" value="Peptide/Ni-bd"/>
</dbReference>
<dbReference type="PANTHER" id="PTHR30290">
    <property type="entry name" value="PERIPLASMIC BINDING COMPONENT OF ABC TRANSPORTER"/>
    <property type="match status" value="1"/>
</dbReference>
<dbReference type="CDD" id="cd08516">
    <property type="entry name" value="PBP2_NikA_DppA_OppA_like_11"/>
    <property type="match status" value="1"/>
</dbReference>
<dbReference type="GO" id="GO:1904680">
    <property type="term" value="F:peptide transmembrane transporter activity"/>
    <property type="evidence" value="ECO:0007669"/>
    <property type="project" value="TreeGrafter"/>
</dbReference>
<dbReference type="STRING" id="360807.ERS852392_02527"/>
<organism evidence="8 9">
    <name type="scientific">Roseburia inulinivorans</name>
    <dbReference type="NCBI Taxonomy" id="360807"/>
    <lineage>
        <taxon>Bacteria</taxon>
        <taxon>Bacillati</taxon>
        <taxon>Bacillota</taxon>
        <taxon>Clostridia</taxon>
        <taxon>Lachnospirales</taxon>
        <taxon>Lachnospiraceae</taxon>
        <taxon>Roseburia</taxon>
    </lineage>
</organism>
<dbReference type="InterPro" id="IPR023765">
    <property type="entry name" value="SBP_5_CS"/>
</dbReference>
<protein>
    <recommendedName>
        <fullName evidence="7">Solute-binding protein family 5 domain-containing protein</fullName>
    </recommendedName>
</protein>
<dbReference type="GO" id="GO:0042597">
    <property type="term" value="C:periplasmic space"/>
    <property type="evidence" value="ECO:0007669"/>
    <property type="project" value="UniProtKB-ARBA"/>
</dbReference>
<dbReference type="Gene3D" id="3.90.76.10">
    <property type="entry name" value="Dipeptide-binding Protein, Domain 1"/>
    <property type="match status" value="1"/>
</dbReference>
<dbReference type="InterPro" id="IPR000914">
    <property type="entry name" value="SBP_5_dom"/>
</dbReference>
<dbReference type="GO" id="GO:0043190">
    <property type="term" value="C:ATP-binding cassette (ABC) transporter complex"/>
    <property type="evidence" value="ECO:0007669"/>
    <property type="project" value="InterPro"/>
</dbReference>
<evidence type="ECO:0000256" key="1">
    <source>
        <dbReference type="ARBA" id="ARBA00004193"/>
    </source>
</evidence>
<accession>A0A0M6WJV7</accession>
<dbReference type="Gene3D" id="3.40.190.10">
    <property type="entry name" value="Periplasmic binding protein-like II"/>
    <property type="match status" value="1"/>
</dbReference>
<dbReference type="PANTHER" id="PTHR30290:SF9">
    <property type="entry name" value="OLIGOPEPTIDE-BINDING PROTEIN APPA"/>
    <property type="match status" value="1"/>
</dbReference>
<dbReference type="Pfam" id="PF00496">
    <property type="entry name" value="SBP_bac_5"/>
    <property type="match status" value="1"/>
</dbReference>
<feature type="domain" description="Solute-binding protein family 5" evidence="7">
    <location>
        <begin position="99"/>
        <end position="446"/>
    </location>
</feature>
<evidence type="ECO:0000256" key="5">
    <source>
        <dbReference type="SAM" id="MobiDB-lite"/>
    </source>
</evidence>
<evidence type="ECO:0000256" key="4">
    <source>
        <dbReference type="ARBA" id="ARBA00022729"/>
    </source>
</evidence>
<sequence>MKKRLHILFMALLAMAVLGGCGADGTGESSEDTSSKEQNVQETEISEGPVYGGSVVVGIQQDIDSLDPHKATAAGTKEILFNVFEGLVKPDENGNLICAVASDYSISDDGLVYTFTLRDGVKFHNGNDVTCEDVKYSLERVAGLLDGTPLVATLQTIQAVDILDDKTVQVTVDTPNTELIYSFVTAIIPAGSGEDAEANPVGTGPFSFVSYTPQEGIVLAKNENYWQEGLPYLDEVDFKIVGSADTALLELQGGSIDIYAYLTDSQANELKDSFNVISSPSNVVQALFLNNDYEPLSDVKVRQAICYALDKDMVNEFVAGGNGTLISSAMLPTLKDYYEDLNDLYGTSANVEKAKELLAEAGYADGFDLAIAVPSVYEFHMQTAEVVVEQLKAVGINATIDAVEWNTWLEDVYTNREYQATISGITCSDLTPGYLLNRFQTDSKKNFVNFKSTEYDELWKATQETQDAAEKAADYKKLQTILAEEAASAFIQVPANTTAFNKNLAGYKFYPIYVQDMSTVYFVK</sequence>
<proteinExistence type="inferred from homology"/>
<dbReference type="OrthoDB" id="9772924at2"/>
<feature type="chain" id="PRO_5005806468" description="Solute-binding protein family 5 domain-containing protein" evidence="6">
    <location>
        <begin position="24"/>
        <end position="524"/>
    </location>
</feature>
<dbReference type="SUPFAM" id="SSF53850">
    <property type="entry name" value="Periplasmic binding protein-like II"/>
    <property type="match status" value="1"/>
</dbReference>
<dbReference type="EMBL" id="CVRS01000067">
    <property type="protein sequence ID" value="CRL37141.1"/>
    <property type="molecule type" value="Genomic_DNA"/>
</dbReference>
<gene>
    <name evidence="8" type="ORF">RIL183_03101</name>
</gene>
<evidence type="ECO:0000256" key="3">
    <source>
        <dbReference type="ARBA" id="ARBA00022448"/>
    </source>
</evidence>
<evidence type="ECO:0000256" key="2">
    <source>
        <dbReference type="ARBA" id="ARBA00005695"/>
    </source>
</evidence>
<evidence type="ECO:0000313" key="8">
    <source>
        <dbReference type="EMBL" id="CRL37141.1"/>
    </source>
</evidence>
<dbReference type="RefSeq" id="WP_055039526.1">
    <property type="nucleotide sequence ID" value="NZ_CVRS01000067.1"/>
</dbReference>
<reference evidence="9" key="1">
    <citation type="submission" date="2015-05" db="EMBL/GenBank/DDBJ databases">
        <authorList>
            <consortium name="Pathogen Informatics"/>
        </authorList>
    </citation>
    <scope>NUCLEOTIDE SEQUENCE [LARGE SCALE GENOMIC DNA]</scope>
    <source>
        <strain evidence="9">L1-83</strain>
    </source>
</reference>
<feature type="signal peptide" evidence="6">
    <location>
        <begin position="1"/>
        <end position="23"/>
    </location>
</feature>
<name>A0A0M6WJV7_9FIRM</name>
<dbReference type="AlphaFoldDB" id="A0A0M6WJV7"/>
<dbReference type="GO" id="GO:0015833">
    <property type="term" value="P:peptide transport"/>
    <property type="evidence" value="ECO:0007669"/>
    <property type="project" value="TreeGrafter"/>
</dbReference>
<dbReference type="PROSITE" id="PS01040">
    <property type="entry name" value="SBP_BACTERIAL_5"/>
    <property type="match status" value="1"/>
</dbReference>
<dbReference type="Gene3D" id="3.10.105.10">
    <property type="entry name" value="Dipeptide-binding Protein, Domain 3"/>
    <property type="match status" value="1"/>
</dbReference>
<dbReference type="InterPro" id="IPR039424">
    <property type="entry name" value="SBP_5"/>
</dbReference>
<dbReference type="PIRSF" id="PIRSF002741">
    <property type="entry name" value="MppA"/>
    <property type="match status" value="1"/>
</dbReference>
<evidence type="ECO:0000256" key="6">
    <source>
        <dbReference type="SAM" id="SignalP"/>
    </source>
</evidence>
<comment type="subcellular location">
    <subcellularLocation>
        <location evidence="1">Cell membrane</location>
        <topology evidence="1">Lipid-anchor</topology>
    </subcellularLocation>
</comment>
<comment type="similarity">
    <text evidence="2">Belongs to the bacterial solute-binding protein 5 family.</text>
</comment>
<dbReference type="Proteomes" id="UP000049828">
    <property type="component" value="Unassembled WGS sequence"/>
</dbReference>
<keyword evidence="4 6" id="KW-0732">Signal</keyword>
<feature type="region of interest" description="Disordered" evidence="5">
    <location>
        <begin position="25"/>
        <end position="45"/>
    </location>
</feature>
<evidence type="ECO:0000313" key="9">
    <source>
        <dbReference type="Proteomes" id="UP000049828"/>
    </source>
</evidence>
<keyword evidence="9" id="KW-1185">Reference proteome</keyword>
<dbReference type="PROSITE" id="PS51257">
    <property type="entry name" value="PROKAR_LIPOPROTEIN"/>
    <property type="match status" value="1"/>
</dbReference>